<sequence length="66" mass="6327">MLKKTWIIAAAATFGLAGCLNTDAERAVVGAGAGTIAADILGTDRAGTAIVGAAAGVFCDDAGICS</sequence>
<evidence type="ECO:0000313" key="1">
    <source>
        <dbReference type="EMBL" id="SHG85201.1"/>
    </source>
</evidence>
<evidence type="ECO:0000313" key="2">
    <source>
        <dbReference type="Proteomes" id="UP000184074"/>
    </source>
</evidence>
<proteinExistence type="predicted"/>
<reference evidence="1 2" key="1">
    <citation type="submission" date="2016-11" db="EMBL/GenBank/DDBJ databases">
        <authorList>
            <person name="Jaros S."/>
            <person name="Januszkiewicz K."/>
            <person name="Wedrychowicz H."/>
        </authorList>
    </citation>
    <scope>NUCLEOTIDE SEQUENCE [LARGE SCALE GENOMIC DNA]</scope>
    <source>
        <strain evidence="1 2">DSM 28715</strain>
    </source>
</reference>
<dbReference type="EMBL" id="FQXB01000001">
    <property type="protein sequence ID" value="SHG85201.1"/>
    <property type="molecule type" value="Genomic_DNA"/>
</dbReference>
<name>A0A1M5N6R7_9RHOB</name>
<dbReference type="Proteomes" id="UP000184074">
    <property type="component" value="Unassembled WGS sequence"/>
</dbReference>
<dbReference type="AlphaFoldDB" id="A0A1M5N6R7"/>
<protein>
    <recommendedName>
        <fullName evidence="3">YMGG-like Gly-zipper</fullName>
    </recommendedName>
</protein>
<gene>
    <name evidence="1" type="ORF">SAMN05444003_1217</name>
</gene>
<organism evidence="1 2">
    <name type="scientific">Cognatiyoonia sediminum</name>
    <dbReference type="NCBI Taxonomy" id="1508389"/>
    <lineage>
        <taxon>Bacteria</taxon>
        <taxon>Pseudomonadati</taxon>
        <taxon>Pseudomonadota</taxon>
        <taxon>Alphaproteobacteria</taxon>
        <taxon>Rhodobacterales</taxon>
        <taxon>Paracoccaceae</taxon>
        <taxon>Cognatiyoonia</taxon>
    </lineage>
</organism>
<accession>A0A1M5N6R7</accession>
<dbReference type="RefSeq" id="WP_072900442.1">
    <property type="nucleotide sequence ID" value="NZ_FQXB01000001.1"/>
</dbReference>
<keyword evidence="2" id="KW-1185">Reference proteome</keyword>
<dbReference type="PROSITE" id="PS51257">
    <property type="entry name" value="PROKAR_LIPOPROTEIN"/>
    <property type="match status" value="1"/>
</dbReference>
<dbReference type="STRING" id="1508389.SAMN05444003_1217"/>
<evidence type="ECO:0008006" key="3">
    <source>
        <dbReference type="Google" id="ProtNLM"/>
    </source>
</evidence>